<keyword evidence="1" id="KW-0175">Coiled coil</keyword>
<feature type="coiled-coil region" evidence="1">
    <location>
        <begin position="75"/>
        <end position="109"/>
    </location>
</feature>
<name>A0ABT3QPI7_9HYPH</name>
<protein>
    <recommendedName>
        <fullName evidence="4">Flagellar FliJ protein</fullName>
    </recommendedName>
</protein>
<evidence type="ECO:0000313" key="3">
    <source>
        <dbReference type="Proteomes" id="UP001301216"/>
    </source>
</evidence>
<dbReference type="Proteomes" id="UP001301216">
    <property type="component" value="Unassembled WGS sequence"/>
</dbReference>
<dbReference type="EMBL" id="JAPHAV010000005">
    <property type="protein sequence ID" value="MCX2697515.1"/>
    <property type="molecule type" value="Genomic_DNA"/>
</dbReference>
<reference evidence="2 3" key="1">
    <citation type="submission" date="2022-11" db="EMBL/GenBank/DDBJ databases">
        <title>Brucella sp. YY2X, whole genome shotgun sequencing project.</title>
        <authorList>
            <person name="Yang Y."/>
        </authorList>
    </citation>
    <scope>NUCLEOTIDE SEQUENCE [LARGE SCALE GENOMIC DNA]</scope>
    <source>
        <strain evidence="2 3">YY2X</strain>
    </source>
</reference>
<dbReference type="RefSeq" id="WP_265985061.1">
    <property type="nucleotide sequence ID" value="NZ_JAPHAV010000005.1"/>
</dbReference>
<evidence type="ECO:0008006" key="4">
    <source>
        <dbReference type="Google" id="ProtNLM"/>
    </source>
</evidence>
<sequence>MVQTKAKSLSKLVALQKLAANRLEASLGATDARRVKLIEERDALIAMQERRYESDVFAVDPALLIKRMGINALAQDRIEQELETQRSALLKQQRRVEHLTSRLEAVRTENERKDFAVLLDEFLSRKTAAKTE</sequence>
<evidence type="ECO:0000256" key="1">
    <source>
        <dbReference type="SAM" id="Coils"/>
    </source>
</evidence>
<proteinExistence type="predicted"/>
<gene>
    <name evidence="2" type="ORF">OPR82_12165</name>
</gene>
<organism evidence="2 3">
    <name type="scientific">Ochrobactrum chromiisoli</name>
    <dbReference type="NCBI Taxonomy" id="2993941"/>
    <lineage>
        <taxon>Bacteria</taxon>
        <taxon>Pseudomonadati</taxon>
        <taxon>Pseudomonadota</taxon>
        <taxon>Alphaproteobacteria</taxon>
        <taxon>Hyphomicrobiales</taxon>
        <taxon>Brucellaceae</taxon>
        <taxon>Brucella/Ochrobactrum group</taxon>
        <taxon>Ochrobactrum</taxon>
    </lineage>
</organism>
<comment type="caution">
    <text evidence="2">The sequence shown here is derived from an EMBL/GenBank/DDBJ whole genome shotgun (WGS) entry which is preliminary data.</text>
</comment>
<keyword evidence="3" id="KW-1185">Reference proteome</keyword>
<accession>A0ABT3QPI7</accession>
<evidence type="ECO:0000313" key="2">
    <source>
        <dbReference type="EMBL" id="MCX2697515.1"/>
    </source>
</evidence>